<dbReference type="Gene3D" id="3.20.20.70">
    <property type="entry name" value="Aldolase class I"/>
    <property type="match status" value="1"/>
</dbReference>
<dbReference type="InterPro" id="IPR035685">
    <property type="entry name" value="DRE_TIM_HOA"/>
</dbReference>
<evidence type="ECO:0000256" key="2">
    <source>
        <dbReference type="ARBA" id="ARBA00022723"/>
    </source>
</evidence>
<evidence type="ECO:0000259" key="7">
    <source>
        <dbReference type="PROSITE" id="PS50991"/>
    </source>
</evidence>
<evidence type="ECO:0000256" key="4">
    <source>
        <dbReference type="ARBA" id="ARBA00023239"/>
    </source>
</evidence>
<dbReference type="InterPro" id="IPR013785">
    <property type="entry name" value="Aldolase_TIM"/>
</dbReference>
<dbReference type="AlphaFoldDB" id="A0A0F9YIM5"/>
<gene>
    <name evidence="8" type="ORF">LCGC14_0086770</name>
</gene>
<dbReference type="GO" id="GO:0046872">
    <property type="term" value="F:metal ion binding"/>
    <property type="evidence" value="ECO:0007669"/>
    <property type="project" value="UniProtKB-KW"/>
</dbReference>
<dbReference type="InterPro" id="IPR017629">
    <property type="entry name" value="4OH_2_O-val_aldolase"/>
</dbReference>
<dbReference type="PANTHER" id="PTHR10277">
    <property type="entry name" value="HOMOCITRATE SYNTHASE-RELATED"/>
    <property type="match status" value="1"/>
</dbReference>
<dbReference type="SUPFAM" id="SSF51569">
    <property type="entry name" value="Aldolase"/>
    <property type="match status" value="1"/>
</dbReference>
<evidence type="ECO:0000313" key="8">
    <source>
        <dbReference type="EMBL" id="KKO04319.1"/>
    </source>
</evidence>
<dbReference type="InterPro" id="IPR012425">
    <property type="entry name" value="DmpG_comm"/>
</dbReference>
<protein>
    <recommendedName>
        <fullName evidence="6">4-hydroxy-2-oxohexanoate aldolase</fullName>
        <ecNumber evidence="5">4.1.3.43</ecNumber>
    </recommendedName>
</protein>
<dbReference type="Pfam" id="PF07836">
    <property type="entry name" value="DmpG_comm"/>
    <property type="match status" value="1"/>
</dbReference>
<dbReference type="GO" id="GO:0009098">
    <property type="term" value="P:L-leucine biosynthetic process"/>
    <property type="evidence" value="ECO:0007669"/>
    <property type="project" value="TreeGrafter"/>
</dbReference>
<organism evidence="8">
    <name type="scientific">marine sediment metagenome</name>
    <dbReference type="NCBI Taxonomy" id="412755"/>
    <lineage>
        <taxon>unclassified sequences</taxon>
        <taxon>metagenomes</taxon>
        <taxon>ecological metagenomes</taxon>
    </lineage>
</organism>
<feature type="domain" description="Pyruvate carboxyltransferase" evidence="7">
    <location>
        <begin position="6"/>
        <end position="256"/>
    </location>
</feature>
<evidence type="ECO:0000256" key="5">
    <source>
        <dbReference type="ARBA" id="ARBA00023622"/>
    </source>
</evidence>
<dbReference type="NCBIfam" id="NF006049">
    <property type="entry name" value="PRK08195.1"/>
    <property type="match status" value="1"/>
</dbReference>
<dbReference type="NCBIfam" id="TIGR03217">
    <property type="entry name" value="4OH_2_O_val_ald"/>
    <property type="match status" value="1"/>
</dbReference>
<dbReference type="PROSITE" id="PS50991">
    <property type="entry name" value="PYR_CT"/>
    <property type="match status" value="1"/>
</dbReference>
<keyword evidence="2" id="KW-0479">Metal-binding</keyword>
<accession>A0A0F9YIM5</accession>
<dbReference type="EC" id="4.1.3.43" evidence="5"/>
<dbReference type="GO" id="GO:0008701">
    <property type="term" value="F:4-hydroxy-2-oxovalerate aldolase activity"/>
    <property type="evidence" value="ECO:0007669"/>
    <property type="project" value="InterPro"/>
</dbReference>
<proteinExistence type="inferred from homology"/>
<dbReference type="InterPro" id="IPR050073">
    <property type="entry name" value="2-IPM_HCS-like"/>
</dbReference>
<dbReference type="CDD" id="cd07943">
    <property type="entry name" value="DRE_TIM_HOA"/>
    <property type="match status" value="1"/>
</dbReference>
<dbReference type="Gene3D" id="1.10.8.60">
    <property type="match status" value="1"/>
</dbReference>
<evidence type="ECO:0000256" key="6">
    <source>
        <dbReference type="ARBA" id="ARBA00023631"/>
    </source>
</evidence>
<sequence length="338" mass="36440">MKTRTVTISDCSLRDGNHAIKHQLSIDQISAYCEKADRAGLDIIEVGHGYGLGASSSAFGFAKVDDKTMLSIAREKCKHSKLGIHFVPGVGKHSELDMAIDIGVDIFRIASHCTESNITYKSIEYLKGQKKTVFGVLIMSHMADAQRLLKEASGMKAAGADGIVLMDSAGYSTPDMVSEKVSALVDNLGITIGYHAHNNLGLAVANSIEAVKAGASMIDATIKGFGAGSGNTQLEATVAVFERFGYKTNVKFKDLIDLSIHAENNIISRIPDIKAINIMTGMHGLFTGYGTYIQKISSDFNVDIFELCERLSARKLVASQEDIIIEEASKLSRNSIVD</sequence>
<name>A0A0F9YIM5_9ZZZZ</name>
<comment type="caution">
    <text evidence="8">The sequence shown here is derived from an EMBL/GenBank/DDBJ whole genome shotgun (WGS) entry which is preliminary data.</text>
</comment>
<evidence type="ECO:0000256" key="3">
    <source>
        <dbReference type="ARBA" id="ARBA00022797"/>
    </source>
</evidence>
<comment type="similarity">
    <text evidence="1">Belongs to the 4-hydroxy-2-oxovalerate aldolase family.</text>
</comment>
<dbReference type="GO" id="GO:0003852">
    <property type="term" value="F:2-isopropylmalate synthase activity"/>
    <property type="evidence" value="ECO:0007669"/>
    <property type="project" value="TreeGrafter"/>
</dbReference>
<dbReference type="SUPFAM" id="SSF89000">
    <property type="entry name" value="post-HMGL domain-like"/>
    <property type="match status" value="1"/>
</dbReference>
<keyword evidence="3" id="KW-0058">Aromatic hydrocarbons catabolism</keyword>
<dbReference type="EMBL" id="LAZR01000023">
    <property type="protein sequence ID" value="KKO04319.1"/>
    <property type="molecule type" value="Genomic_DNA"/>
</dbReference>
<reference evidence="8" key="1">
    <citation type="journal article" date="2015" name="Nature">
        <title>Complex archaea that bridge the gap between prokaryotes and eukaryotes.</title>
        <authorList>
            <person name="Spang A."/>
            <person name="Saw J.H."/>
            <person name="Jorgensen S.L."/>
            <person name="Zaremba-Niedzwiedzka K."/>
            <person name="Martijn J."/>
            <person name="Lind A.E."/>
            <person name="van Eijk R."/>
            <person name="Schleper C."/>
            <person name="Guy L."/>
            <person name="Ettema T.J."/>
        </authorList>
    </citation>
    <scope>NUCLEOTIDE SEQUENCE</scope>
</reference>
<evidence type="ECO:0000256" key="1">
    <source>
        <dbReference type="ARBA" id="ARBA00008944"/>
    </source>
</evidence>
<keyword evidence="4" id="KW-0456">Lyase</keyword>
<dbReference type="PANTHER" id="PTHR10277:SF9">
    <property type="entry name" value="2-ISOPROPYLMALATE SYNTHASE 1, CHLOROPLASTIC-RELATED"/>
    <property type="match status" value="1"/>
</dbReference>
<dbReference type="Pfam" id="PF00682">
    <property type="entry name" value="HMGL-like"/>
    <property type="match status" value="1"/>
</dbReference>
<dbReference type="InterPro" id="IPR000891">
    <property type="entry name" value="PYR_CT"/>
</dbReference>